<evidence type="ECO:0000256" key="10">
    <source>
        <dbReference type="RuleBase" id="RU361115"/>
    </source>
</evidence>
<organism evidence="11 12">
    <name type="scientific">Acanthamoeba castellanii (strain ATCC 30010 / Neff)</name>
    <dbReference type="NCBI Taxonomy" id="1257118"/>
    <lineage>
        <taxon>Eukaryota</taxon>
        <taxon>Amoebozoa</taxon>
        <taxon>Discosea</taxon>
        <taxon>Longamoebia</taxon>
        <taxon>Centramoebida</taxon>
        <taxon>Acanthamoebidae</taxon>
        <taxon>Acanthamoeba</taxon>
    </lineage>
</organism>
<keyword evidence="5 10" id="KW-0276">Fatty acid metabolism</keyword>
<evidence type="ECO:0000256" key="3">
    <source>
        <dbReference type="ARBA" id="ARBA00022679"/>
    </source>
</evidence>
<name>L8H6T7_ACACF</name>
<dbReference type="GO" id="GO:0042761">
    <property type="term" value="P:very long-chain fatty acid biosynthetic process"/>
    <property type="evidence" value="ECO:0007669"/>
    <property type="project" value="TreeGrafter"/>
</dbReference>
<feature type="transmembrane region" description="Helical" evidence="10">
    <location>
        <begin position="234"/>
        <end position="253"/>
    </location>
</feature>
<comment type="catalytic activity">
    <reaction evidence="10">
        <text>an acyl-CoA + malonyl-CoA + H(+) = a 3-oxoacyl-CoA + CO2 + CoA</text>
        <dbReference type="Rhea" id="RHEA:50252"/>
        <dbReference type="ChEBI" id="CHEBI:15378"/>
        <dbReference type="ChEBI" id="CHEBI:16526"/>
        <dbReference type="ChEBI" id="CHEBI:57287"/>
        <dbReference type="ChEBI" id="CHEBI:57384"/>
        <dbReference type="ChEBI" id="CHEBI:58342"/>
        <dbReference type="ChEBI" id="CHEBI:90726"/>
    </reaction>
    <physiologicalReaction direction="left-to-right" evidence="10">
        <dbReference type="Rhea" id="RHEA:50253"/>
    </physiologicalReaction>
</comment>
<keyword evidence="4 10" id="KW-0812">Transmembrane</keyword>
<evidence type="ECO:0000256" key="2">
    <source>
        <dbReference type="ARBA" id="ARBA00022516"/>
    </source>
</evidence>
<feature type="transmembrane region" description="Helical" evidence="10">
    <location>
        <begin position="205"/>
        <end position="222"/>
    </location>
</feature>
<dbReference type="GO" id="GO:0034625">
    <property type="term" value="P:fatty acid elongation, monounsaturated fatty acid"/>
    <property type="evidence" value="ECO:0007669"/>
    <property type="project" value="TreeGrafter"/>
</dbReference>
<dbReference type="GO" id="GO:0009922">
    <property type="term" value="F:fatty acid elongase activity"/>
    <property type="evidence" value="ECO:0007669"/>
    <property type="project" value="InterPro"/>
</dbReference>
<dbReference type="KEGG" id="acan:ACA1_116220"/>
<evidence type="ECO:0000313" key="12">
    <source>
        <dbReference type="Proteomes" id="UP000011083"/>
    </source>
</evidence>
<dbReference type="AlphaFoldDB" id="L8H6T7"/>
<dbReference type="Pfam" id="PF01151">
    <property type="entry name" value="ELO"/>
    <property type="match status" value="1"/>
</dbReference>
<feature type="transmembrane region" description="Helical" evidence="10">
    <location>
        <begin position="177"/>
        <end position="193"/>
    </location>
</feature>
<dbReference type="RefSeq" id="XP_004342271.1">
    <property type="nucleotide sequence ID" value="XM_004342222.1"/>
</dbReference>
<dbReference type="GO" id="GO:0005789">
    <property type="term" value="C:endoplasmic reticulum membrane"/>
    <property type="evidence" value="ECO:0007669"/>
    <property type="project" value="TreeGrafter"/>
</dbReference>
<evidence type="ECO:0000256" key="1">
    <source>
        <dbReference type="ARBA" id="ARBA00004141"/>
    </source>
</evidence>
<keyword evidence="9 10" id="KW-0275">Fatty acid biosynthesis</keyword>
<dbReference type="GO" id="GO:0030148">
    <property type="term" value="P:sphingolipid biosynthetic process"/>
    <property type="evidence" value="ECO:0007669"/>
    <property type="project" value="TreeGrafter"/>
</dbReference>
<dbReference type="GeneID" id="14921006"/>
<gene>
    <name evidence="11" type="ORF">ACA1_116220</name>
</gene>
<evidence type="ECO:0000256" key="9">
    <source>
        <dbReference type="ARBA" id="ARBA00023160"/>
    </source>
</evidence>
<dbReference type="EC" id="2.3.1.-" evidence="10"/>
<keyword evidence="12" id="KW-1185">Reference proteome</keyword>
<keyword evidence="7 10" id="KW-0443">Lipid metabolism</keyword>
<proteinExistence type="inferred from homology"/>
<accession>L8H6T7</accession>
<keyword evidence="11" id="KW-0413">Isomerase</keyword>
<keyword evidence="2 10" id="KW-0444">Lipid biosynthesis</keyword>
<dbReference type="EMBL" id="KB007926">
    <property type="protein sequence ID" value="ELR20161.1"/>
    <property type="molecule type" value="Genomic_DNA"/>
</dbReference>
<keyword evidence="8 10" id="KW-0472">Membrane</keyword>
<feature type="transmembrane region" description="Helical" evidence="10">
    <location>
        <begin position="140"/>
        <end position="157"/>
    </location>
</feature>
<dbReference type="PANTHER" id="PTHR11157:SF104">
    <property type="entry name" value="ELONGATION OF FATTY ACIDS PROTEIN SRE1"/>
    <property type="match status" value="1"/>
</dbReference>
<reference evidence="11 12" key="1">
    <citation type="journal article" date="2013" name="Genome Biol.">
        <title>Genome of Acanthamoeba castellanii highlights extensive lateral gene transfer and early evolution of tyrosine kinase signaling.</title>
        <authorList>
            <person name="Clarke M."/>
            <person name="Lohan A.J."/>
            <person name="Liu B."/>
            <person name="Lagkouvardos I."/>
            <person name="Roy S."/>
            <person name="Zafar N."/>
            <person name="Bertelli C."/>
            <person name="Schilde C."/>
            <person name="Kianianmomeni A."/>
            <person name="Burglin T.R."/>
            <person name="Frech C."/>
            <person name="Turcotte B."/>
            <person name="Kopec K.O."/>
            <person name="Synnott J.M."/>
            <person name="Choo C."/>
            <person name="Paponov I."/>
            <person name="Finkler A."/>
            <person name="Soon Heng Tan C."/>
            <person name="Hutchins A.P."/>
            <person name="Weinmeier T."/>
            <person name="Rattei T."/>
            <person name="Chu J.S."/>
            <person name="Gimenez G."/>
            <person name="Irimia M."/>
            <person name="Rigden D.J."/>
            <person name="Fitzpatrick D.A."/>
            <person name="Lorenzo-Morales J."/>
            <person name="Bateman A."/>
            <person name="Chiu C.H."/>
            <person name="Tang P."/>
            <person name="Hegemann P."/>
            <person name="Fromm H."/>
            <person name="Raoult D."/>
            <person name="Greub G."/>
            <person name="Miranda-Saavedra D."/>
            <person name="Chen N."/>
            <person name="Nash P."/>
            <person name="Ginger M.L."/>
            <person name="Horn M."/>
            <person name="Schaap P."/>
            <person name="Caler L."/>
            <person name="Loftus B."/>
        </authorList>
    </citation>
    <scope>NUCLEOTIDE SEQUENCE [LARGE SCALE GENOMIC DNA]</scope>
    <source>
        <strain evidence="11 12">Neff</strain>
    </source>
</reference>
<dbReference type="InterPro" id="IPR002076">
    <property type="entry name" value="ELO_fam"/>
</dbReference>
<evidence type="ECO:0000256" key="5">
    <source>
        <dbReference type="ARBA" id="ARBA00022832"/>
    </source>
</evidence>
<dbReference type="PANTHER" id="PTHR11157">
    <property type="entry name" value="FATTY ACID ACYL TRANSFERASE-RELATED"/>
    <property type="match status" value="1"/>
</dbReference>
<evidence type="ECO:0000256" key="7">
    <source>
        <dbReference type="ARBA" id="ARBA00023098"/>
    </source>
</evidence>
<evidence type="ECO:0000256" key="6">
    <source>
        <dbReference type="ARBA" id="ARBA00022989"/>
    </source>
</evidence>
<evidence type="ECO:0000313" key="11">
    <source>
        <dbReference type="EMBL" id="ELR20161.1"/>
    </source>
</evidence>
<feature type="transmembrane region" description="Helical" evidence="10">
    <location>
        <begin position="25"/>
        <end position="42"/>
    </location>
</feature>
<dbReference type="GO" id="GO:0034626">
    <property type="term" value="P:fatty acid elongation, polyunsaturated fatty acid"/>
    <property type="evidence" value="ECO:0007669"/>
    <property type="project" value="TreeGrafter"/>
</dbReference>
<evidence type="ECO:0000256" key="4">
    <source>
        <dbReference type="ARBA" id="ARBA00022692"/>
    </source>
</evidence>
<sequence length="279" mass="32282">MDSLYALQNYINTFSFHELGAANSFYVPLTGTFIYLAVIFGLRQVVQRPMKLHLVTAIHNLFLCLLSLAMAVGIIYNLIPIYQSSDLLTAYCGKAGPIEPGSIVHDRGAMNFWCAVFYFSKYYEMLDTVLLVLKKRPLTLVHVYHHFIVPYLFWGFLHTETSGQWSLAAANSLVHVFMYYYYMITTLGYTVWWKQYLTMMQIVQFFFDLFVTWPHLLFLRAFNIHECRGSMNTVYFGQTVGISFVYLFTEFYVKSYGIAEAAKIKAATEEAASRKRKEA</sequence>
<comment type="subcellular location">
    <subcellularLocation>
        <location evidence="1">Membrane</location>
        <topology evidence="1">Multi-pass membrane protein</topology>
    </subcellularLocation>
</comment>
<dbReference type="OMA" id="WLGTMFM"/>
<feature type="transmembrane region" description="Helical" evidence="10">
    <location>
        <begin position="54"/>
        <end position="79"/>
    </location>
</feature>
<comment type="similarity">
    <text evidence="10">Belongs to the ELO family.</text>
</comment>
<dbReference type="OrthoDB" id="434092at2759"/>
<keyword evidence="3 10" id="KW-0808">Transferase</keyword>
<dbReference type="Proteomes" id="UP000011083">
    <property type="component" value="Unassembled WGS sequence"/>
</dbReference>
<keyword evidence="6 10" id="KW-1133">Transmembrane helix</keyword>
<evidence type="ECO:0000256" key="8">
    <source>
        <dbReference type="ARBA" id="ARBA00023136"/>
    </source>
</evidence>
<dbReference type="GO" id="GO:0016853">
    <property type="term" value="F:isomerase activity"/>
    <property type="evidence" value="ECO:0007669"/>
    <property type="project" value="UniProtKB-KW"/>
</dbReference>
<dbReference type="GO" id="GO:0019367">
    <property type="term" value="P:fatty acid elongation, saturated fatty acid"/>
    <property type="evidence" value="ECO:0007669"/>
    <property type="project" value="TreeGrafter"/>
</dbReference>
<dbReference type="VEuPathDB" id="AmoebaDB:ACA1_116220"/>
<protein>
    <recommendedName>
        <fullName evidence="10">Elongation of fatty acids protein</fullName>
        <ecNumber evidence="10">2.3.1.-</ecNumber>
    </recommendedName>
</protein>